<evidence type="ECO:0000313" key="4">
    <source>
        <dbReference type="EMBL" id="CAB4828904.1"/>
    </source>
</evidence>
<dbReference type="EMBL" id="CAFABC010000038">
    <property type="protein sequence ID" value="CAB4828904.1"/>
    <property type="molecule type" value="Genomic_DNA"/>
</dbReference>
<organism evidence="2">
    <name type="scientific">freshwater metagenome</name>
    <dbReference type="NCBI Taxonomy" id="449393"/>
    <lineage>
        <taxon>unclassified sequences</taxon>
        <taxon>metagenomes</taxon>
        <taxon>ecological metagenomes</taxon>
    </lineage>
</organism>
<proteinExistence type="predicted"/>
<sequence length="237" mass="25130">MSLLNFEQNKVEKKEMAHFPIVIAVVAAIGAIGFAVASQITINAGESVEFGQGVVQTVSCDSDGILVTPIQSFVNLDSSGKFIYNEIDLENIASTCAGKDFVIKILDENGVPQVMSSGSGSTYSQVRIYFAPLSSSSTVDVDGTMAGMFSLVGSGSDVLDVNGINALDQIDPELDSSDLAVWDGLNPIPFWKMNTTSNSVSVVFNPDPAGDNGLDGFMDSRLAYRISIESMNHVVTP</sequence>
<dbReference type="EMBL" id="CAEZYO010000038">
    <property type="protein sequence ID" value="CAB4735088.1"/>
    <property type="molecule type" value="Genomic_DNA"/>
</dbReference>
<name>A0A6J5ZI93_9ZZZZ</name>
<feature type="transmembrane region" description="Helical" evidence="1">
    <location>
        <begin position="21"/>
        <end position="42"/>
    </location>
</feature>
<keyword evidence="1" id="KW-0472">Membrane</keyword>
<evidence type="ECO:0000313" key="5">
    <source>
        <dbReference type="EMBL" id="CAB5150880.1"/>
    </source>
</evidence>
<accession>A0A6J5ZI93</accession>
<evidence type="ECO:0000313" key="2">
    <source>
        <dbReference type="EMBL" id="CAB4342314.1"/>
    </source>
</evidence>
<keyword evidence="1" id="KW-1133">Transmembrane helix</keyword>
<reference evidence="2" key="1">
    <citation type="submission" date="2020-05" db="EMBL/GenBank/DDBJ databases">
        <authorList>
            <person name="Chiriac C."/>
            <person name="Salcher M."/>
            <person name="Ghai R."/>
            <person name="Kavagutti S V."/>
        </authorList>
    </citation>
    <scope>NUCLEOTIDE SEQUENCE</scope>
</reference>
<evidence type="ECO:0000256" key="1">
    <source>
        <dbReference type="SAM" id="Phobius"/>
    </source>
</evidence>
<dbReference type="EMBL" id="CAESAH010000038">
    <property type="protein sequence ID" value="CAB4342314.1"/>
    <property type="molecule type" value="Genomic_DNA"/>
</dbReference>
<gene>
    <name evidence="3" type="ORF">UFOPK2731_01113</name>
    <name evidence="4" type="ORF">UFOPK3161_01126</name>
    <name evidence="2" type="ORF">UFOPK3962_01104</name>
    <name evidence="5" type="ORF">UFOPK4427_01084</name>
</gene>
<dbReference type="EMBL" id="CAFBRY010000037">
    <property type="protein sequence ID" value="CAB5150880.1"/>
    <property type="molecule type" value="Genomic_DNA"/>
</dbReference>
<keyword evidence="1" id="KW-0812">Transmembrane</keyword>
<dbReference type="AlphaFoldDB" id="A0A6J5ZI93"/>
<protein>
    <submittedName>
        <fullName evidence="2">Unannotated protein</fullName>
    </submittedName>
</protein>
<evidence type="ECO:0000313" key="3">
    <source>
        <dbReference type="EMBL" id="CAB4735088.1"/>
    </source>
</evidence>